<keyword evidence="1" id="KW-0167">Capsid protein</keyword>
<dbReference type="InterPro" id="IPR047175">
    <property type="entry name" value="CotS-like"/>
</dbReference>
<reference evidence="1" key="1">
    <citation type="submission" date="2019-11" db="EMBL/GenBank/DDBJ databases">
        <authorList>
            <person name="Feng L."/>
        </authorList>
    </citation>
    <scope>NUCLEOTIDE SEQUENCE</scope>
    <source>
        <strain evidence="1">CnexileLFYP112</strain>
    </source>
</reference>
<name>A0A6N2RET4_9FIRM</name>
<sequence>MKENEVSVLDQYDIDIKSTRRIRGAILCATNQGLFVLRELMISEKRIPMLHKLYVHMMENGCDRVDAVIENKEHELFSTSEDGIKYVVKRWYDGKECDIRKEQEIVGATKNLAKLHKVLRGPIDFGEESETFVMEGEDLRKEYCRHNREMKKVRAFIRGKVGKGEFELMFLKYFDTMYDWAQSASARLEQSEYELLMQQSREKTTITHGEYNYHNVLMMQDGIATTNFEHFHQDVQLADLYYFLRKTMEKNHWNVMLGDKMLEAYSEILPLGEREMEYLAISLSYPEKFWKAANSYYRSSKAWIPMKSVEKLEVAIHQTEEKKHFLEAIFSFHL</sequence>
<protein>
    <submittedName>
        <fullName evidence="1">Spore coat protein S</fullName>
    </submittedName>
</protein>
<accession>A0A6N2RET4</accession>
<dbReference type="InterPro" id="IPR014255">
    <property type="entry name" value="Spore_coat_CotS"/>
</dbReference>
<dbReference type="EMBL" id="CACRTG010000001">
    <property type="protein sequence ID" value="VYS78335.1"/>
    <property type="molecule type" value="Genomic_DNA"/>
</dbReference>
<organism evidence="1">
    <name type="scientific">[Clostridium] nexile</name>
    <dbReference type="NCBI Taxonomy" id="29361"/>
    <lineage>
        <taxon>Bacteria</taxon>
        <taxon>Bacillati</taxon>
        <taxon>Bacillota</taxon>
        <taxon>Clostridia</taxon>
        <taxon>Lachnospirales</taxon>
        <taxon>Lachnospiraceae</taxon>
        <taxon>Tyzzerella</taxon>
    </lineage>
</organism>
<dbReference type="AlphaFoldDB" id="A0A6N2RET4"/>
<dbReference type="GO" id="GO:0042601">
    <property type="term" value="C:endospore-forming forespore"/>
    <property type="evidence" value="ECO:0007669"/>
    <property type="project" value="TreeGrafter"/>
</dbReference>
<dbReference type="SUPFAM" id="SSF56112">
    <property type="entry name" value="Protein kinase-like (PK-like)"/>
    <property type="match status" value="1"/>
</dbReference>
<keyword evidence="1" id="KW-0946">Virion</keyword>
<dbReference type="InterPro" id="IPR011009">
    <property type="entry name" value="Kinase-like_dom_sf"/>
</dbReference>
<dbReference type="Gene3D" id="3.30.200.20">
    <property type="entry name" value="Phosphorylase Kinase, domain 1"/>
    <property type="match status" value="1"/>
</dbReference>
<proteinExistence type="predicted"/>
<dbReference type="NCBIfam" id="TIGR02906">
    <property type="entry name" value="spore_CotS"/>
    <property type="match status" value="1"/>
</dbReference>
<gene>
    <name evidence="1" type="primary">cotS</name>
    <name evidence="1" type="ORF">CNLFYP112_00089</name>
</gene>
<dbReference type="PANTHER" id="PTHR39179">
    <property type="entry name" value="SPORE COAT PROTEIN I"/>
    <property type="match status" value="1"/>
</dbReference>
<dbReference type="PANTHER" id="PTHR39179:SF1">
    <property type="entry name" value="SPORE COAT PROTEIN I"/>
    <property type="match status" value="1"/>
</dbReference>
<dbReference type="Gene3D" id="3.90.1200.10">
    <property type="match status" value="1"/>
</dbReference>
<evidence type="ECO:0000313" key="1">
    <source>
        <dbReference type="EMBL" id="VYS78335.1"/>
    </source>
</evidence>